<dbReference type="Proteomes" id="UP000014680">
    <property type="component" value="Unassembled WGS sequence"/>
</dbReference>
<dbReference type="InterPro" id="IPR009030">
    <property type="entry name" value="Growth_fac_rcpt_cys_sf"/>
</dbReference>
<sequence length="465" mass="52067">QKCKGHFMDCLTADTPMPGISLYDNWKSTKVELCDDENCAQCADDGETCYKYAFNNGNLNGVLLNGKCKLTPTDIILEIVDTYDPTYKFCKYKEVNSFFEELVPAYNETTNLGSKRNPILKRSYMYKTQTNGNTKIECAKNNRDVTKNLQMVNIAHSVQLEQNTRLQENTCQPTQYNGQGRDATNQCECNAGYVTGVNKIDVCVQKIEGCSTDGKCVVQNKQINCLACDKEHMAIGFVTTQCSQCIDGYYMVTKKYVKRAVTELDGNAILNGPASEPAKYCTTCKDGFTFNSTDGTCARCPSVCNGCEIKDGNIECKECKNKRNPPKCEYDQGVYLDPIPIHVLLALMIKKFAKRNVTMAMAFTSIVPNTNKFLNSKGKCEQCAENCNVCTDKELCTVCDPKTFRTGFTCEKCVKWYYLDATEKACKQCDSKCENCTSATECKKCIDVNRKPVPKKICKKCNDGY</sequence>
<dbReference type="Gene3D" id="2.10.220.10">
    <property type="entry name" value="Hormone Receptor, Insulin-like Growth Factor Receptor 1, Chain A, domain 2"/>
    <property type="match status" value="1"/>
</dbReference>
<evidence type="ECO:0000313" key="2">
    <source>
        <dbReference type="Proteomes" id="UP000014680"/>
    </source>
</evidence>
<name>L7FK45_ENTIV</name>
<dbReference type="EMBL" id="KB207072">
    <property type="protein sequence ID" value="ELP85470.1"/>
    <property type="molecule type" value="Genomic_DNA"/>
</dbReference>
<reference evidence="1 2" key="1">
    <citation type="submission" date="2012-10" db="EMBL/GenBank/DDBJ databases">
        <authorList>
            <person name="Zafar N."/>
            <person name="Inman J."/>
            <person name="Hall N."/>
            <person name="Lorenzi H."/>
            <person name="Caler E."/>
        </authorList>
    </citation>
    <scope>NUCLEOTIDE SEQUENCE [LARGE SCALE GENOMIC DNA]</scope>
    <source>
        <strain evidence="1 2">IP1</strain>
    </source>
</reference>
<gene>
    <name evidence="1" type="ORF">EIN_009570</name>
</gene>
<organism evidence="1 2">
    <name type="scientific">Entamoeba invadens IP1</name>
    <dbReference type="NCBI Taxonomy" id="370355"/>
    <lineage>
        <taxon>Eukaryota</taxon>
        <taxon>Amoebozoa</taxon>
        <taxon>Evosea</taxon>
        <taxon>Archamoebae</taxon>
        <taxon>Mastigamoebida</taxon>
        <taxon>Entamoebidae</taxon>
        <taxon>Entamoeba</taxon>
    </lineage>
</organism>
<proteinExistence type="predicted"/>
<dbReference type="SUPFAM" id="SSF57184">
    <property type="entry name" value="Growth factor receptor domain"/>
    <property type="match status" value="2"/>
</dbReference>
<evidence type="ECO:0000313" key="1">
    <source>
        <dbReference type="EMBL" id="ELP85470.1"/>
    </source>
</evidence>
<protein>
    <submittedName>
        <fullName evidence="1">Uncharacterized protein</fullName>
    </submittedName>
</protein>
<dbReference type="RefSeq" id="XP_004184816.1">
    <property type="nucleotide sequence ID" value="XM_004184768.1"/>
</dbReference>
<dbReference type="GeneID" id="14884446"/>
<feature type="non-terminal residue" evidence="1">
    <location>
        <position position="1"/>
    </location>
</feature>
<accession>L7FK45</accession>
<dbReference type="VEuPathDB" id="AmoebaDB:EIN_009570"/>
<dbReference type="AlphaFoldDB" id="L7FK45"/>
<dbReference type="KEGG" id="eiv:EIN_009570"/>
<dbReference type="OrthoDB" id="29561at2759"/>
<keyword evidence="2" id="KW-1185">Reference proteome</keyword>